<keyword evidence="3" id="KW-0812">Transmembrane</keyword>
<proteinExistence type="inferred from homology"/>
<keyword evidence="9" id="KW-1185">Reference proteome</keyword>
<accession>A0A6P7SVG8</accession>
<gene>
    <name evidence="10" type="primary">LOC115216594</name>
</gene>
<dbReference type="InterPro" id="IPR026769">
    <property type="entry name" value="Mic13"/>
</dbReference>
<keyword evidence="7" id="KW-0472">Membrane</keyword>
<evidence type="ECO:0000256" key="8">
    <source>
        <dbReference type="RuleBase" id="RU363009"/>
    </source>
</evidence>
<dbReference type="Pfam" id="PF15884">
    <property type="entry name" value="QIL1"/>
    <property type="match status" value="1"/>
</dbReference>
<evidence type="ECO:0000313" key="10">
    <source>
        <dbReference type="RefSeq" id="XP_029641921.1"/>
    </source>
</evidence>
<dbReference type="GO" id="GO:0042407">
    <property type="term" value="P:cristae formation"/>
    <property type="evidence" value="ECO:0007669"/>
    <property type="project" value="TreeGrafter"/>
</dbReference>
<evidence type="ECO:0000256" key="2">
    <source>
        <dbReference type="ARBA" id="ARBA00006771"/>
    </source>
</evidence>
<comment type="function">
    <text evidence="8">Component of the MICOS complex, a large protein complex of the mitochondrial inner membrane that plays crucial roles in the maintenance of crista junctions, inner membrane architecture, and formation of contact sites to the outer membrane.</text>
</comment>
<comment type="subunit">
    <text evidence="8">Component of the mitochondrial contact site and cristae organizing system (MICOS) complex.</text>
</comment>
<evidence type="ECO:0000256" key="1">
    <source>
        <dbReference type="ARBA" id="ARBA00004434"/>
    </source>
</evidence>
<dbReference type="AlphaFoldDB" id="A0A6P7SVG8"/>
<keyword evidence="4 8" id="KW-0999">Mitochondrion inner membrane</keyword>
<keyword evidence="5" id="KW-1133">Transmembrane helix</keyword>
<sequence>MATFSNVVINSAKVAIAGGAVYYTVKQGVWSDTGEGSAALENVRETILPATATEYISKIPSPGNAITSGLGMWNGGVQTVFSFIANIPSNVKYYSKVAVTEAVSVVRGS</sequence>
<reference evidence="10" key="1">
    <citation type="submission" date="2025-08" db="UniProtKB">
        <authorList>
            <consortium name="RefSeq"/>
        </authorList>
    </citation>
    <scope>IDENTIFICATION</scope>
</reference>
<evidence type="ECO:0000256" key="3">
    <source>
        <dbReference type="ARBA" id="ARBA00022692"/>
    </source>
</evidence>
<protein>
    <recommendedName>
        <fullName evidence="8">MICOS complex subunit MIC13</fullName>
    </recommendedName>
</protein>
<keyword evidence="6 8" id="KW-0496">Mitochondrion</keyword>
<organism evidence="9 10">
    <name type="scientific">Octopus sinensis</name>
    <name type="common">East Asian common octopus</name>
    <dbReference type="NCBI Taxonomy" id="2607531"/>
    <lineage>
        <taxon>Eukaryota</taxon>
        <taxon>Metazoa</taxon>
        <taxon>Spiralia</taxon>
        <taxon>Lophotrochozoa</taxon>
        <taxon>Mollusca</taxon>
        <taxon>Cephalopoda</taxon>
        <taxon>Coleoidea</taxon>
        <taxon>Octopodiformes</taxon>
        <taxon>Octopoda</taxon>
        <taxon>Incirrata</taxon>
        <taxon>Octopodidae</taxon>
        <taxon>Octopus</taxon>
    </lineage>
</organism>
<comment type="subcellular location">
    <subcellularLocation>
        <location evidence="1 8">Mitochondrion inner membrane</location>
        <topology evidence="1 8">Single-pass membrane protein</topology>
    </subcellularLocation>
</comment>
<evidence type="ECO:0000256" key="7">
    <source>
        <dbReference type="ARBA" id="ARBA00023136"/>
    </source>
</evidence>
<dbReference type="PANTHER" id="PTHR31816:SF3">
    <property type="entry name" value="MICOS COMPLEX SUBUNIT MIC13"/>
    <property type="match status" value="1"/>
</dbReference>
<evidence type="ECO:0000313" key="9">
    <source>
        <dbReference type="Proteomes" id="UP000515154"/>
    </source>
</evidence>
<evidence type="ECO:0000256" key="5">
    <source>
        <dbReference type="ARBA" id="ARBA00022989"/>
    </source>
</evidence>
<evidence type="ECO:0000256" key="4">
    <source>
        <dbReference type="ARBA" id="ARBA00022792"/>
    </source>
</evidence>
<dbReference type="RefSeq" id="XP_029641921.1">
    <property type="nucleotide sequence ID" value="XM_029786061.2"/>
</dbReference>
<dbReference type="KEGG" id="osn:115216594"/>
<dbReference type="PANTHER" id="PTHR31816">
    <property type="entry name" value="MICOS COMPLEX SUBUNIT MIC13"/>
    <property type="match status" value="1"/>
</dbReference>
<name>A0A6P7SVG8_9MOLL</name>
<evidence type="ECO:0000256" key="6">
    <source>
        <dbReference type="ARBA" id="ARBA00023128"/>
    </source>
</evidence>
<comment type="similarity">
    <text evidence="2 8">Belongs to the MICOS complex subunit Mic13 family.</text>
</comment>
<dbReference type="GO" id="GO:0044284">
    <property type="term" value="C:mitochondrial crista junction"/>
    <property type="evidence" value="ECO:0007669"/>
    <property type="project" value="TreeGrafter"/>
</dbReference>
<dbReference type="Proteomes" id="UP000515154">
    <property type="component" value="Linkage group LG10"/>
</dbReference>
<dbReference type="GO" id="GO:0061617">
    <property type="term" value="C:MICOS complex"/>
    <property type="evidence" value="ECO:0007669"/>
    <property type="project" value="UniProtKB-UniRule"/>
</dbReference>